<dbReference type="InterPro" id="IPR023319">
    <property type="entry name" value="Tex-like_HTH_dom_sf"/>
</dbReference>
<dbReference type="InterPro" id="IPR023323">
    <property type="entry name" value="Tex-like_dom_sf"/>
</dbReference>
<dbReference type="InterPro" id="IPR036860">
    <property type="entry name" value="SH2_dom_sf"/>
</dbReference>
<dbReference type="Gene3D" id="1.10.3500.10">
    <property type="entry name" value="Tex N-terminal region-like"/>
    <property type="match status" value="1"/>
</dbReference>
<dbReference type="GO" id="GO:0140673">
    <property type="term" value="P:transcription elongation-coupled chromatin remodeling"/>
    <property type="evidence" value="ECO:0007669"/>
    <property type="project" value="InterPro"/>
</dbReference>
<evidence type="ECO:0000313" key="14">
    <source>
        <dbReference type="Proteomes" id="UP001367676"/>
    </source>
</evidence>
<evidence type="ECO:0000259" key="12">
    <source>
        <dbReference type="PROSITE" id="PS50126"/>
    </source>
</evidence>
<feature type="compositionally biased region" description="Polar residues" evidence="11">
    <location>
        <begin position="1620"/>
        <end position="1648"/>
    </location>
</feature>
<dbReference type="FunFam" id="1.10.3500.10:FF:000006">
    <property type="entry name" value="Transcription elongation factor spt6"/>
    <property type="match status" value="1"/>
</dbReference>
<dbReference type="FunFam" id="1.10.150.850:FF:000003">
    <property type="entry name" value="Transcription elongation factor spt6"/>
    <property type="match status" value="1"/>
</dbReference>
<name>A0AAN9TJ47_9HEMI</name>
<dbReference type="Gene3D" id="3.30.505.10">
    <property type="entry name" value="SH2 domain"/>
    <property type="match status" value="2"/>
</dbReference>
<dbReference type="SUPFAM" id="SSF158832">
    <property type="entry name" value="Tex N-terminal region-like"/>
    <property type="match status" value="1"/>
</dbReference>
<dbReference type="Pfam" id="PF22706">
    <property type="entry name" value="Tex_central_region"/>
    <property type="match status" value="1"/>
</dbReference>
<evidence type="ECO:0000256" key="3">
    <source>
        <dbReference type="ARBA" id="ARBA00020248"/>
    </source>
</evidence>
<feature type="domain" description="S1 motif" evidence="12">
    <location>
        <begin position="1230"/>
        <end position="1285"/>
    </location>
</feature>
<dbReference type="GO" id="GO:0042393">
    <property type="term" value="F:histone binding"/>
    <property type="evidence" value="ECO:0007669"/>
    <property type="project" value="TreeGrafter"/>
</dbReference>
<dbReference type="GO" id="GO:0003677">
    <property type="term" value="F:DNA binding"/>
    <property type="evidence" value="ECO:0007669"/>
    <property type="project" value="InterPro"/>
</dbReference>
<dbReference type="SUPFAM" id="SSF47781">
    <property type="entry name" value="RuvA domain 2-like"/>
    <property type="match status" value="2"/>
</dbReference>
<evidence type="ECO:0000256" key="1">
    <source>
        <dbReference type="ARBA" id="ARBA00004123"/>
    </source>
</evidence>
<feature type="compositionally biased region" description="Basic and acidic residues" evidence="11">
    <location>
        <begin position="123"/>
        <end position="132"/>
    </location>
</feature>
<feature type="region of interest" description="Disordered" evidence="11">
    <location>
        <begin position="1"/>
        <end position="93"/>
    </location>
</feature>
<dbReference type="InterPro" id="IPR041692">
    <property type="entry name" value="HHH_9"/>
</dbReference>
<dbReference type="FunFam" id="1.10.10.650:FF:000002">
    <property type="entry name" value="Transcription elongation factor spt6"/>
    <property type="match status" value="1"/>
</dbReference>
<dbReference type="InterPro" id="IPR000980">
    <property type="entry name" value="SH2"/>
</dbReference>
<dbReference type="GO" id="GO:0034728">
    <property type="term" value="P:nucleosome organization"/>
    <property type="evidence" value="ECO:0007669"/>
    <property type="project" value="TreeGrafter"/>
</dbReference>
<comment type="subcellular location">
    <subcellularLocation>
        <location evidence="1 10">Nucleus</location>
    </subcellularLocation>
</comment>
<evidence type="ECO:0000256" key="7">
    <source>
        <dbReference type="ARBA" id="ARBA00023186"/>
    </source>
</evidence>
<dbReference type="CDD" id="cd09928">
    <property type="entry name" value="SH2_Cterm_SPT6_like"/>
    <property type="match status" value="1"/>
</dbReference>
<dbReference type="CDD" id="cd09918">
    <property type="entry name" value="SH2_Nterm_SPT6_like"/>
    <property type="match status" value="1"/>
</dbReference>
<dbReference type="GO" id="GO:0008023">
    <property type="term" value="C:transcription elongation factor complex"/>
    <property type="evidence" value="ECO:0007669"/>
    <property type="project" value="TreeGrafter"/>
</dbReference>
<dbReference type="InterPro" id="IPR003029">
    <property type="entry name" value="S1_domain"/>
</dbReference>
<dbReference type="InterPro" id="IPR035420">
    <property type="entry name" value="Spt6_SH2"/>
</dbReference>
<feature type="compositionally biased region" description="Acidic residues" evidence="11">
    <location>
        <begin position="81"/>
        <end position="93"/>
    </location>
</feature>
<dbReference type="Pfam" id="PF14635">
    <property type="entry name" value="HHH_7"/>
    <property type="match status" value="1"/>
</dbReference>
<feature type="region of interest" description="Disordered" evidence="11">
    <location>
        <begin position="471"/>
        <end position="524"/>
    </location>
</feature>
<dbReference type="PROSITE" id="PS50126">
    <property type="entry name" value="S1"/>
    <property type="match status" value="1"/>
</dbReference>
<dbReference type="Gene3D" id="3.30.420.140">
    <property type="entry name" value="YqgF/RNase H-like domain"/>
    <property type="match status" value="1"/>
</dbReference>
<dbReference type="InterPro" id="IPR028231">
    <property type="entry name" value="Spt6_YqgF"/>
</dbReference>
<dbReference type="InterPro" id="IPR037027">
    <property type="entry name" value="YqgF/RNaseH-like_dom_sf"/>
</dbReference>
<reference evidence="13 14" key="1">
    <citation type="submission" date="2024-03" db="EMBL/GenBank/DDBJ databases">
        <title>Adaptation during the transition from Ophiocordyceps entomopathogen to insect associate is accompanied by gene loss and intensified selection.</title>
        <authorList>
            <person name="Ward C.M."/>
            <person name="Onetto C.A."/>
            <person name="Borneman A.R."/>
        </authorList>
    </citation>
    <scope>NUCLEOTIDE SEQUENCE [LARGE SCALE GENOMIC DNA]</scope>
    <source>
        <strain evidence="13">AWRI1</strain>
        <tissue evidence="13">Single Adult Female</tissue>
    </source>
</reference>
<feature type="compositionally biased region" description="Acidic residues" evidence="11">
    <location>
        <begin position="155"/>
        <end position="178"/>
    </location>
</feature>
<keyword evidence="5" id="KW-0175">Coiled coil</keyword>
<dbReference type="InterPro" id="IPR035018">
    <property type="entry name" value="Spt6_SH2_C"/>
</dbReference>
<keyword evidence="8 10" id="KW-0539">Nucleus</keyword>
<dbReference type="GO" id="GO:0060429">
    <property type="term" value="P:epithelium development"/>
    <property type="evidence" value="ECO:0007669"/>
    <property type="project" value="UniProtKB-ARBA"/>
</dbReference>
<dbReference type="PIRSF" id="PIRSF036947">
    <property type="entry name" value="Spt6"/>
    <property type="match status" value="1"/>
</dbReference>
<dbReference type="SUPFAM" id="SSF50249">
    <property type="entry name" value="Nucleic acid-binding proteins"/>
    <property type="match status" value="1"/>
</dbReference>
<dbReference type="InterPro" id="IPR028088">
    <property type="entry name" value="Spt6_HTH_DNA-bd_dom"/>
</dbReference>
<feature type="region of interest" description="Disordered" evidence="11">
    <location>
        <begin position="326"/>
        <end position="345"/>
    </location>
</feature>
<dbReference type="InterPro" id="IPR012337">
    <property type="entry name" value="RNaseH-like_sf"/>
</dbReference>
<comment type="function">
    <text evidence="10">Histone H3-H4 chaperone that plays a role in maintenance of chromatin structure during RNA polymerase II transcription elongation.</text>
</comment>
<dbReference type="PANTHER" id="PTHR10145">
    <property type="entry name" value="TRANSCRIPTION ELONGATION FACTOR SPT6"/>
    <property type="match status" value="1"/>
</dbReference>
<keyword evidence="14" id="KW-1185">Reference proteome</keyword>
<dbReference type="InterPro" id="IPR055179">
    <property type="entry name" value="Tex-like_central_region"/>
</dbReference>
<dbReference type="InterPro" id="IPR035019">
    <property type="entry name" value="Spt6_SH2_N"/>
</dbReference>
<feature type="region of interest" description="Disordered" evidence="11">
    <location>
        <begin position="214"/>
        <end position="251"/>
    </location>
</feature>
<dbReference type="Proteomes" id="UP001367676">
    <property type="component" value="Unassembled WGS sequence"/>
</dbReference>
<sequence length="1712" mass="198317">MDFLDDEAVESEDEEELNEVDRKKAKRLKAVESDDEEDDEDDEQRIQEELQDLIDDNPIEEESDGSDSDSPSKKRRRSSEDDGLDDADFDLIEENLGVKVKRKKKFRRLRQFEEDEDDDGDEERPQEARDAIANELFEGESNDEGEPTDDRRDDLGDDDDDEDGDSDSVNDFIVDEDGQPLTGRKKKRKHVFTDAALQEAQDIFGVDISFSDLENFDDDYEDEESETEEENQFINNDDTGEPRKRSVKKSSRKRASRKTIFEIYEPSELKRGHFTDLDNQIRNTDIPERMQLREVPVTPVPENSNELEEEAEWIYRQAFCKPTVSTQDCKGGQDPRSITKKGNATPGKIQKALDFIRNQHFEVPFIAFYRKEYVLPELNVNDLWKVYKYDAKWCELKRRKEALLELFENMRQFQLEEYTQDINATLPDDIRLLSDDDIACLKGVQTPEELNDVHMHFLLYYSHLIPKMKEKKRQKDREERAAARKQARRKRANVEDDGESVIGNEEEPDENEEPEIEEPEVDILKPAARGGPYAICRKAKLDGFAKRFGLKPEEFAENFRDNYQRHDIEQEQVSPSELAAEYCGSFLKTPADVLRASKFMVATQLSREPLVRKVLREAFFERGKINVRPTPKGIKEIDENHSCYKEKYLKGKPVRDLVGFDFLKLHIAEEDKLVKITFDEDIDGVTTASYLEEMKSLYTKDEFSSVAQDWNNLRLECVDLAYRKMLLPDVIKDLRTQLLAEAKECVLKMCCLKLYNWLKIGPYTVDFEDEEDDEWDSSKGIRVMSIAYVPDFAQAPFACIVAPDGECVEYKKLPNLLRRKNAYREEERLMKEKDLAEVRDLILKKKPHAICVGAESREALMIVEDLREIIKNLVEDEQFPLIPVEILDNDLSKIYANSIKGTNDFRDYPELLRQAISLARRLQDPLVEFSQLCNNDDEILCLRYNPLQEYVAQEDLMEAITREFVNRTNEVGVDINEVVQNPYSGNLLQYVCGLGPRKATSLIKMLKQTNQRLENRTQLVTMCHMGPKIFVNCAGFIKIDTNSLGDSTEAYVEVLDGSRVHPETYEWARKMAVDALEWEDEDTNNPASALEEILESPDRLKDLDLDAFAEELERQGFGNKSITLYDIRAELNHRYKDQRMPYAPPTDEELFDLLTKETPESFYNGKMVQATVIGISRRKPKTEQLDQANPVRKDETGLWQCPFCLKSDFPELSEVWNHFDAGGCPGQAVGIRVRLDNGVMGYIHLKNLSDKHVNDPEERVRLGQVIHCRIMKIDPEKFSIEATSKATDLNDSNNKWRPHKDAFYDVDEEQNDNRILEMKRKMKAAQTYVKRVITHPSFKNISFKETITLMENMEQGECIIRPSSKGSDHLTVTWKVTDNIYQHVDILEKNKKNAFSLGQSLWIDKEEFEDLEEIISRYVYPMANYARELVNYKYYKETDGGKIDKAEAYIREEKKKNANKIHYLFSASAKYPGKFLLSYLPRNNFRHEYVTVTSDGYRFRGQVFEALSGLLKWFKEHFRDPIPGTPGSNTPHSVLSTRNTPYTQTPMIGLSHMTPIIPPHTPHLAHTPHYSVTPAYNMPPSAYSAATPFLTPYQHPSHTPHQHPSHTPHQHPSHTPRTPYQTTHTPRYGQQTPRFGQQTPRYGQQTPKQNNYTTHHQHHNEVVASQPRPSPVQQITAPTDPADWAKIAEEWRTKKNIKPPQTNPALYEEEWT</sequence>
<dbReference type="Gene3D" id="2.40.50.140">
    <property type="entry name" value="Nucleic acid-binding proteins"/>
    <property type="match status" value="1"/>
</dbReference>
<organism evidence="13 14">
    <name type="scientific">Parthenolecanium corni</name>
    <dbReference type="NCBI Taxonomy" id="536013"/>
    <lineage>
        <taxon>Eukaryota</taxon>
        <taxon>Metazoa</taxon>
        <taxon>Ecdysozoa</taxon>
        <taxon>Arthropoda</taxon>
        <taxon>Hexapoda</taxon>
        <taxon>Insecta</taxon>
        <taxon>Pterygota</taxon>
        <taxon>Neoptera</taxon>
        <taxon>Paraneoptera</taxon>
        <taxon>Hemiptera</taxon>
        <taxon>Sternorrhyncha</taxon>
        <taxon>Coccoidea</taxon>
        <taxon>Coccidae</taxon>
        <taxon>Parthenolecanium</taxon>
    </lineage>
</organism>
<dbReference type="GO" id="GO:0031491">
    <property type="term" value="F:nucleosome binding"/>
    <property type="evidence" value="ECO:0007669"/>
    <property type="project" value="TreeGrafter"/>
</dbReference>
<dbReference type="Pfam" id="PF14633">
    <property type="entry name" value="SH2_2"/>
    <property type="match status" value="1"/>
</dbReference>
<dbReference type="SUPFAM" id="SSF55550">
    <property type="entry name" value="SH2 domain"/>
    <property type="match status" value="1"/>
</dbReference>
<dbReference type="FunFam" id="3.30.505.10:FF:000030">
    <property type="entry name" value="Transcription elongation factor spt6"/>
    <property type="match status" value="1"/>
</dbReference>
<accession>A0AAN9TJ47</accession>
<evidence type="ECO:0000256" key="8">
    <source>
        <dbReference type="ARBA" id="ARBA00023242"/>
    </source>
</evidence>
<evidence type="ECO:0000256" key="10">
    <source>
        <dbReference type="PIRNR" id="PIRNR036947"/>
    </source>
</evidence>
<feature type="compositionally biased region" description="Basic residues" evidence="11">
    <location>
        <begin position="1598"/>
        <end position="1614"/>
    </location>
</feature>
<evidence type="ECO:0000313" key="13">
    <source>
        <dbReference type="EMBL" id="KAK7597685.1"/>
    </source>
</evidence>
<dbReference type="CDD" id="cd00164">
    <property type="entry name" value="S1_like"/>
    <property type="match status" value="1"/>
</dbReference>
<evidence type="ECO:0000256" key="5">
    <source>
        <dbReference type="ARBA" id="ARBA00023054"/>
    </source>
</evidence>
<evidence type="ECO:0000256" key="11">
    <source>
        <dbReference type="SAM" id="MobiDB-lite"/>
    </source>
</evidence>
<dbReference type="FunFam" id="3.30.420.140:FF:000004">
    <property type="entry name" value="Transcription elongation factor spt6"/>
    <property type="match status" value="1"/>
</dbReference>
<dbReference type="Pfam" id="PF00575">
    <property type="entry name" value="S1"/>
    <property type="match status" value="1"/>
</dbReference>
<proteinExistence type="inferred from homology"/>
<feature type="compositionally biased region" description="Acidic residues" evidence="11">
    <location>
        <begin position="137"/>
        <end position="147"/>
    </location>
</feature>
<evidence type="ECO:0000256" key="2">
    <source>
        <dbReference type="ARBA" id="ARBA00009253"/>
    </source>
</evidence>
<dbReference type="Gene3D" id="1.10.10.2740">
    <property type="entry name" value="Spt6, Death-like domain"/>
    <property type="match status" value="1"/>
</dbReference>
<dbReference type="Gene3D" id="1.10.10.650">
    <property type="entry name" value="RuvA domain 2-like"/>
    <property type="match status" value="1"/>
</dbReference>
<feature type="compositionally biased region" description="Acidic residues" evidence="11">
    <location>
        <begin position="113"/>
        <end position="122"/>
    </location>
</feature>
<dbReference type="SMART" id="SM00252">
    <property type="entry name" value="SH2"/>
    <property type="match status" value="1"/>
</dbReference>
<dbReference type="InterPro" id="IPR017072">
    <property type="entry name" value="TF_Spt6"/>
</dbReference>
<comment type="similarity">
    <text evidence="2 10">Belongs to the SPT6 family.</text>
</comment>
<feature type="region of interest" description="Disordered" evidence="11">
    <location>
        <begin position="1587"/>
        <end position="1712"/>
    </location>
</feature>
<feature type="compositionally biased region" description="Basic and acidic residues" evidence="11">
    <location>
        <begin position="473"/>
        <end position="482"/>
    </location>
</feature>
<evidence type="ECO:0000256" key="6">
    <source>
        <dbReference type="ARBA" id="ARBA00023163"/>
    </source>
</evidence>
<dbReference type="EMBL" id="JBBCAQ010000017">
    <property type="protein sequence ID" value="KAK7597685.1"/>
    <property type="molecule type" value="Genomic_DNA"/>
</dbReference>
<dbReference type="FunFam" id="3.30.505.10:FF:000089">
    <property type="entry name" value="Transcription elongation factor spt6"/>
    <property type="match status" value="1"/>
</dbReference>
<keyword evidence="4" id="KW-0597">Phosphoprotein</keyword>
<comment type="caution">
    <text evidence="13">The sequence shown here is derived from an EMBL/GenBank/DDBJ whole genome shotgun (WGS) entry which is preliminary data.</text>
</comment>
<dbReference type="FunFam" id="1.10.10.2740:FF:000001">
    <property type="entry name" value="Transcription elongation factor spt6"/>
    <property type="match status" value="1"/>
</dbReference>
<feature type="region of interest" description="Disordered" evidence="11">
    <location>
        <begin position="110"/>
        <end position="189"/>
    </location>
</feature>
<feature type="compositionally biased region" description="Acidic residues" evidence="11">
    <location>
        <begin position="1"/>
        <end position="18"/>
    </location>
</feature>
<dbReference type="InterPro" id="IPR042066">
    <property type="entry name" value="Spt6_death-like"/>
</dbReference>
<dbReference type="SUPFAM" id="SSF53098">
    <property type="entry name" value="Ribonuclease H-like"/>
    <property type="match status" value="1"/>
</dbReference>
<dbReference type="SMART" id="SM00316">
    <property type="entry name" value="S1"/>
    <property type="match status" value="1"/>
</dbReference>
<dbReference type="Pfam" id="PF14641">
    <property type="entry name" value="HTH_44"/>
    <property type="match status" value="1"/>
</dbReference>
<evidence type="ECO:0000256" key="4">
    <source>
        <dbReference type="ARBA" id="ARBA00022553"/>
    </source>
</evidence>
<dbReference type="Pfam" id="PF14632">
    <property type="entry name" value="SPT6_acidic"/>
    <property type="match status" value="1"/>
</dbReference>
<dbReference type="Gene3D" id="1.10.150.850">
    <property type="entry name" value="Spt6, helix-hairpin-helix domain"/>
    <property type="match status" value="1"/>
</dbReference>
<dbReference type="InterPro" id="IPR012340">
    <property type="entry name" value="NA-bd_OB-fold"/>
</dbReference>
<gene>
    <name evidence="13" type="ORF">V9T40_009910</name>
</gene>
<dbReference type="FunFam" id="1.10.150.850:FF:000004">
    <property type="entry name" value="Transcription elongation factor SPT6"/>
    <property type="match status" value="1"/>
</dbReference>
<protein>
    <recommendedName>
        <fullName evidence="3">Transcription elongation factor SPT6</fullName>
    </recommendedName>
    <alternativeName>
        <fullName evidence="9">Transcription elongation factor spt6</fullName>
    </alternativeName>
</protein>
<feature type="compositionally biased region" description="Acidic residues" evidence="11">
    <location>
        <begin position="33"/>
        <end position="67"/>
    </location>
</feature>
<keyword evidence="7" id="KW-0143">Chaperone</keyword>
<feature type="compositionally biased region" description="Acidic residues" evidence="11">
    <location>
        <begin position="495"/>
        <end position="521"/>
    </location>
</feature>
<dbReference type="InterPro" id="IPR032706">
    <property type="entry name" value="Spt6_HHH"/>
</dbReference>
<dbReference type="PANTHER" id="PTHR10145:SF6">
    <property type="entry name" value="TRANSCRIPTION ELONGATION FACTOR SPT6"/>
    <property type="match status" value="1"/>
</dbReference>
<dbReference type="InterPro" id="IPR010994">
    <property type="entry name" value="RuvA_2-like"/>
</dbReference>
<evidence type="ECO:0000256" key="9">
    <source>
        <dbReference type="ARBA" id="ARBA00070625"/>
    </source>
</evidence>
<dbReference type="InterPro" id="IPR028083">
    <property type="entry name" value="Spt6_acidic_N_dom"/>
</dbReference>
<dbReference type="Pfam" id="PF14639">
    <property type="entry name" value="YqgF"/>
    <property type="match status" value="1"/>
</dbReference>
<keyword evidence="6 10" id="KW-0804">Transcription</keyword>
<dbReference type="Pfam" id="PF17674">
    <property type="entry name" value="HHH_9"/>
    <property type="match status" value="1"/>
</dbReference>
<feature type="compositionally biased region" description="Acidic residues" evidence="11">
    <location>
        <begin position="214"/>
        <end position="231"/>
    </location>
</feature>